<sequence>MISLVVGILSGAAPPLSKVEQWHLEWLWRLSPGTWVAEVYFGQLVEPFRVWLNLAVLLLIGTVYRLLAFVGLLAGTRLRL</sequence>
<name>A0ACC2HZ29_9PEZI</name>
<gene>
    <name evidence="1" type="ORF">ONZ43_g6514</name>
</gene>
<organism evidence="1 2">
    <name type="scientific">Nemania bipapillata</name>
    <dbReference type="NCBI Taxonomy" id="110536"/>
    <lineage>
        <taxon>Eukaryota</taxon>
        <taxon>Fungi</taxon>
        <taxon>Dikarya</taxon>
        <taxon>Ascomycota</taxon>
        <taxon>Pezizomycotina</taxon>
        <taxon>Sordariomycetes</taxon>
        <taxon>Xylariomycetidae</taxon>
        <taxon>Xylariales</taxon>
        <taxon>Xylariaceae</taxon>
        <taxon>Nemania</taxon>
    </lineage>
</organism>
<proteinExistence type="predicted"/>
<evidence type="ECO:0000313" key="2">
    <source>
        <dbReference type="Proteomes" id="UP001153334"/>
    </source>
</evidence>
<accession>A0ACC2HZ29</accession>
<keyword evidence="2" id="KW-1185">Reference proteome</keyword>
<comment type="caution">
    <text evidence="1">The sequence shown here is derived from an EMBL/GenBank/DDBJ whole genome shotgun (WGS) entry which is preliminary data.</text>
</comment>
<reference evidence="1" key="1">
    <citation type="submission" date="2022-11" db="EMBL/GenBank/DDBJ databases">
        <title>Genome Sequence of Nemania bipapillata.</title>
        <authorList>
            <person name="Buettner E."/>
        </authorList>
    </citation>
    <scope>NUCLEOTIDE SEQUENCE</scope>
    <source>
        <strain evidence="1">CP14</strain>
    </source>
</reference>
<protein>
    <submittedName>
        <fullName evidence="1">Uncharacterized protein</fullName>
    </submittedName>
</protein>
<dbReference type="EMBL" id="JAPESX010002356">
    <property type="protein sequence ID" value="KAJ8108150.1"/>
    <property type="molecule type" value="Genomic_DNA"/>
</dbReference>
<evidence type="ECO:0000313" key="1">
    <source>
        <dbReference type="EMBL" id="KAJ8108150.1"/>
    </source>
</evidence>
<dbReference type="Proteomes" id="UP001153334">
    <property type="component" value="Unassembled WGS sequence"/>
</dbReference>